<evidence type="ECO:0000259" key="1">
    <source>
        <dbReference type="Pfam" id="PF10708"/>
    </source>
</evidence>
<dbReference type="OrthoDB" id="5244233at2"/>
<evidence type="ECO:0000313" key="2">
    <source>
        <dbReference type="EMBL" id="OBB31352.1"/>
    </source>
</evidence>
<dbReference type="InterPro" id="IPR018929">
    <property type="entry name" value="DUF2510"/>
</dbReference>
<evidence type="ECO:0000313" key="3">
    <source>
        <dbReference type="Proteomes" id="UP000093902"/>
    </source>
</evidence>
<dbReference type="RefSeq" id="WP_064931608.1">
    <property type="nucleotide sequence ID" value="NZ_LZSO01000015.1"/>
</dbReference>
<dbReference type="Proteomes" id="UP000093902">
    <property type="component" value="Unassembled WGS sequence"/>
</dbReference>
<dbReference type="AlphaFoldDB" id="A0A1A0RAJ7"/>
<dbReference type="EMBL" id="LZSO01000015">
    <property type="protein sequence ID" value="OBB31352.1"/>
    <property type="molecule type" value="Genomic_DNA"/>
</dbReference>
<organism evidence="2 3">
    <name type="scientific">Mycolicibacterium peregrinum</name>
    <name type="common">Mycobacterium peregrinum</name>
    <dbReference type="NCBI Taxonomy" id="43304"/>
    <lineage>
        <taxon>Bacteria</taxon>
        <taxon>Bacillati</taxon>
        <taxon>Actinomycetota</taxon>
        <taxon>Actinomycetes</taxon>
        <taxon>Mycobacteriales</taxon>
        <taxon>Mycobacteriaceae</taxon>
        <taxon>Mycolicibacterium</taxon>
    </lineage>
</organism>
<name>A0A1A0RAJ7_MYCPR</name>
<comment type="caution">
    <text evidence="2">The sequence shown here is derived from an EMBL/GenBank/DDBJ whole genome shotgun (WGS) entry which is preliminary data.</text>
</comment>
<feature type="domain" description="DUF2510" evidence="1">
    <location>
        <begin position="7"/>
        <end position="34"/>
    </location>
</feature>
<dbReference type="Pfam" id="PF10708">
    <property type="entry name" value="DUF2510"/>
    <property type="match status" value="1"/>
</dbReference>
<gene>
    <name evidence="2" type="ORF">A5792_16125</name>
</gene>
<proteinExistence type="predicted"/>
<accession>A0A1A0RAJ7</accession>
<sequence>MTLPQSGWFADPWNGGQLRYFDGRSWTGDVAAPERVEGFPLGQRSLVFRTAAGGPQGALCCWVTGDRGVHVATIRSRSRIPSLIGRDSRTLVFDVVEPNGARMLTITRHGGVRELRIAVEDPDGAHLGQLRQISSAGRQFRTGQVTFAVESGQRHVATADLGFRSSDNRYADFQESICDTSGTVIATLERRGRFTASLDLTGARRESSFAYKLDCPLRLAEPVPTLLLATGFSYYLCDRLADGGFFGAISRFVLQPSWER</sequence>
<protein>
    <recommendedName>
        <fullName evidence="1">DUF2510 domain-containing protein</fullName>
    </recommendedName>
</protein>
<reference evidence="3" key="1">
    <citation type="submission" date="2016-06" db="EMBL/GenBank/DDBJ databases">
        <authorList>
            <person name="Sutton G."/>
            <person name="Brinkac L."/>
            <person name="Sanka R."/>
            <person name="Adams M."/>
            <person name="Lau E."/>
            <person name="Mehaffy C."/>
            <person name="Tameris M."/>
            <person name="Hatherill M."/>
            <person name="Hanekom W."/>
            <person name="Mahomed H."/>
            <person name="Mcshane H."/>
        </authorList>
    </citation>
    <scope>NUCLEOTIDE SEQUENCE [LARGE SCALE GENOMIC DNA]</scope>
    <source>
        <strain evidence="3">852002-51209_SCH5440388</strain>
    </source>
</reference>